<dbReference type="GO" id="GO:0009288">
    <property type="term" value="C:bacterial-type flagellum"/>
    <property type="evidence" value="ECO:0007669"/>
    <property type="project" value="UniProtKB-SubCell"/>
</dbReference>
<dbReference type="GO" id="GO:0005198">
    <property type="term" value="F:structural molecule activity"/>
    <property type="evidence" value="ECO:0007669"/>
    <property type="project" value="UniProtKB-UniRule"/>
</dbReference>
<keyword evidence="8" id="KW-0966">Cell projection</keyword>
<gene>
    <name evidence="8" type="ORF">IAB19_04175</name>
</gene>
<feature type="domain" description="Flagellin C-terminal" evidence="7">
    <location>
        <begin position="223"/>
        <end position="307"/>
    </location>
</feature>
<dbReference type="Pfam" id="PF00669">
    <property type="entry name" value="Flagellin_N"/>
    <property type="match status" value="1"/>
</dbReference>
<keyword evidence="5" id="KW-0175">Coiled coil</keyword>
<evidence type="ECO:0000256" key="4">
    <source>
        <dbReference type="RuleBase" id="RU362073"/>
    </source>
</evidence>
<evidence type="ECO:0000259" key="7">
    <source>
        <dbReference type="Pfam" id="PF00700"/>
    </source>
</evidence>
<keyword evidence="8" id="KW-0969">Cilium</keyword>
<evidence type="ECO:0000256" key="5">
    <source>
        <dbReference type="SAM" id="Coils"/>
    </source>
</evidence>
<evidence type="ECO:0000256" key="2">
    <source>
        <dbReference type="ARBA" id="ARBA00022525"/>
    </source>
</evidence>
<feature type="coiled-coil region" evidence="5">
    <location>
        <begin position="102"/>
        <end position="129"/>
    </location>
</feature>
<dbReference type="Pfam" id="PF00700">
    <property type="entry name" value="Flagellin_C"/>
    <property type="match status" value="1"/>
</dbReference>
<dbReference type="Gene3D" id="6.10.10.10">
    <property type="entry name" value="Flagellar export chaperone, C-terminal domain"/>
    <property type="match status" value="1"/>
</dbReference>
<name>A0A9D9DBX9_9GAMM</name>
<evidence type="ECO:0000256" key="3">
    <source>
        <dbReference type="ARBA" id="ARBA00023143"/>
    </source>
</evidence>
<dbReference type="Gene3D" id="1.20.1330.10">
    <property type="entry name" value="f41 fragment of flagellin, N-terminal domain"/>
    <property type="match status" value="1"/>
</dbReference>
<dbReference type="InterPro" id="IPR046358">
    <property type="entry name" value="Flagellin_C"/>
</dbReference>
<dbReference type="InterPro" id="IPR001029">
    <property type="entry name" value="Flagellin_N"/>
</dbReference>
<evidence type="ECO:0000259" key="6">
    <source>
        <dbReference type="Pfam" id="PF00669"/>
    </source>
</evidence>
<keyword evidence="8" id="KW-0282">Flagellum</keyword>
<dbReference type="SUPFAM" id="SSF64518">
    <property type="entry name" value="Phase 1 flagellin"/>
    <property type="match status" value="1"/>
</dbReference>
<feature type="domain" description="Flagellin N-terminal" evidence="6">
    <location>
        <begin position="5"/>
        <end position="141"/>
    </location>
</feature>
<dbReference type="PANTHER" id="PTHR42792">
    <property type="entry name" value="FLAGELLIN"/>
    <property type="match status" value="1"/>
</dbReference>
<organism evidence="8 9">
    <name type="scientific">Candidatus Avisuccinivibrio stercorigallinarum</name>
    <dbReference type="NCBI Taxonomy" id="2840704"/>
    <lineage>
        <taxon>Bacteria</taxon>
        <taxon>Pseudomonadati</taxon>
        <taxon>Pseudomonadota</taxon>
        <taxon>Gammaproteobacteria</taxon>
        <taxon>Aeromonadales</taxon>
        <taxon>Succinivibrionaceae</taxon>
        <taxon>Succinivibrionaceae incertae sedis</taxon>
        <taxon>Candidatus Avisuccinivibrio</taxon>
    </lineage>
</organism>
<evidence type="ECO:0000313" key="9">
    <source>
        <dbReference type="Proteomes" id="UP000823631"/>
    </source>
</evidence>
<protein>
    <recommendedName>
        <fullName evidence="4">Flagellin</fullName>
    </recommendedName>
</protein>
<keyword evidence="2 4" id="KW-0964">Secreted</keyword>
<dbReference type="PRINTS" id="PR00207">
    <property type="entry name" value="FLAGELLIN"/>
</dbReference>
<keyword evidence="3 4" id="KW-0975">Bacterial flagellum</keyword>
<proteinExistence type="inferred from homology"/>
<sequence length="309" mass="32947">MALYVNTNVSSLNAQRMTARATKALDVSYQRLSSGLRINSAKDDAAGLQISDRLTTQINGLGQGNRNAQDGISYAQTAEGALEETTSMLQRIRVLALQAANGTNTSQDRDALQQEVDALNEEIVRISRDTTFAGQDLLNGKAGVVMFQVGADANSIISVDLSMGFDTSSLAAQAADISGETFTIEPSEDFAGGTFNYTDVFKYVAGGGGIDITSFSKAEIVLGGIDALINAIDSKRAELGAVQNRLESTIRNQSNVQENVSSARSQIRDTDWAAETANLTQQQILQQASSTILTQANTRPQIALSLLQQ</sequence>
<comment type="function">
    <text evidence="4">Flagellin is the subunit protein which polymerizes to form the filaments of bacterial flagella.</text>
</comment>
<dbReference type="EMBL" id="JADINH010000090">
    <property type="protein sequence ID" value="MBO8415563.1"/>
    <property type="molecule type" value="Genomic_DNA"/>
</dbReference>
<dbReference type="GO" id="GO:0005576">
    <property type="term" value="C:extracellular region"/>
    <property type="evidence" value="ECO:0007669"/>
    <property type="project" value="UniProtKB-SubCell"/>
</dbReference>
<dbReference type="Proteomes" id="UP000823631">
    <property type="component" value="Unassembled WGS sequence"/>
</dbReference>
<reference evidence="8" key="2">
    <citation type="journal article" date="2021" name="PeerJ">
        <title>Extensive microbial diversity within the chicken gut microbiome revealed by metagenomics and culture.</title>
        <authorList>
            <person name="Gilroy R."/>
            <person name="Ravi A."/>
            <person name="Getino M."/>
            <person name="Pursley I."/>
            <person name="Horton D.L."/>
            <person name="Alikhan N.F."/>
            <person name="Baker D."/>
            <person name="Gharbi K."/>
            <person name="Hall N."/>
            <person name="Watson M."/>
            <person name="Adriaenssens E.M."/>
            <person name="Foster-Nyarko E."/>
            <person name="Jarju S."/>
            <person name="Secka A."/>
            <person name="Antonio M."/>
            <person name="Oren A."/>
            <person name="Chaudhuri R.R."/>
            <person name="La Ragione R."/>
            <person name="Hildebrand F."/>
            <person name="Pallen M.J."/>
        </authorList>
    </citation>
    <scope>NUCLEOTIDE SEQUENCE</scope>
    <source>
        <strain evidence="8">17213</strain>
    </source>
</reference>
<reference evidence="8" key="1">
    <citation type="submission" date="2020-10" db="EMBL/GenBank/DDBJ databases">
        <authorList>
            <person name="Gilroy R."/>
        </authorList>
    </citation>
    <scope>NUCLEOTIDE SEQUENCE</scope>
    <source>
        <strain evidence="8">17213</strain>
    </source>
</reference>
<dbReference type="InterPro" id="IPR042187">
    <property type="entry name" value="Flagellin_C_sub2"/>
</dbReference>
<comment type="similarity">
    <text evidence="1 4">Belongs to the bacterial flagellin family.</text>
</comment>
<evidence type="ECO:0000256" key="1">
    <source>
        <dbReference type="ARBA" id="ARBA00005709"/>
    </source>
</evidence>
<dbReference type="PANTHER" id="PTHR42792:SF2">
    <property type="entry name" value="FLAGELLIN"/>
    <property type="match status" value="1"/>
</dbReference>
<accession>A0A9D9DBX9</accession>
<comment type="subcellular location">
    <subcellularLocation>
        <location evidence="4">Secreted</location>
    </subcellularLocation>
    <subcellularLocation>
        <location evidence="4">Bacterial flagellum</location>
    </subcellularLocation>
</comment>
<evidence type="ECO:0000313" key="8">
    <source>
        <dbReference type="EMBL" id="MBO8415563.1"/>
    </source>
</evidence>
<comment type="caution">
    <text evidence="8">The sequence shown here is derived from an EMBL/GenBank/DDBJ whole genome shotgun (WGS) entry which is preliminary data.</text>
</comment>
<dbReference type="AlphaFoldDB" id="A0A9D9DBX9"/>
<dbReference type="InterPro" id="IPR001492">
    <property type="entry name" value="Flagellin"/>
</dbReference>